<dbReference type="InterPro" id="IPR002078">
    <property type="entry name" value="Sigma_54_int"/>
</dbReference>
<dbReference type="Proteomes" id="UP000237222">
    <property type="component" value="Unassembled WGS sequence"/>
</dbReference>
<evidence type="ECO:0000256" key="4">
    <source>
        <dbReference type="ARBA" id="ARBA00023125"/>
    </source>
</evidence>
<evidence type="ECO:0000313" key="7">
    <source>
        <dbReference type="EMBL" id="POP51855.1"/>
    </source>
</evidence>
<dbReference type="FunFam" id="3.40.50.300:FF:000006">
    <property type="entry name" value="DNA-binding transcriptional regulator NtrC"/>
    <property type="match status" value="1"/>
</dbReference>
<evidence type="ECO:0000256" key="3">
    <source>
        <dbReference type="ARBA" id="ARBA00023015"/>
    </source>
</evidence>
<dbReference type="InterPro" id="IPR027417">
    <property type="entry name" value="P-loop_NTPase"/>
</dbReference>
<dbReference type="AlphaFoldDB" id="A0A2S4HCZ3"/>
<reference evidence="8 10" key="2">
    <citation type="submission" date="2018-10" db="EMBL/GenBank/DDBJ databases">
        <title>Draft genome sequence of Zhongshania sp. DSW25-10.</title>
        <authorList>
            <person name="Oh J."/>
        </authorList>
    </citation>
    <scope>NUCLEOTIDE SEQUENCE [LARGE SCALE GENOMIC DNA]</scope>
    <source>
        <strain evidence="8 10">DSW25-10</strain>
    </source>
</reference>
<accession>A0A2S4HCZ3</accession>
<evidence type="ECO:0000256" key="1">
    <source>
        <dbReference type="ARBA" id="ARBA00022741"/>
    </source>
</evidence>
<dbReference type="InterPro" id="IPR025944">
    <property type="entry name" value="Sigma_54_int_dom_CS"/>
</dbReference>
<dbReference type="GO" id="GO:0043565">
    <property type="term" value="F:sequence-specific DNA binding"/>
    <property type="evidence" value="ECO:0007669"/>
    <property type="project" value="InterPro"/>
</dbReference>
<evidence type="ECO:0000256" key="2">
    <source>
        <dbReference type="ARBA" id="ARBA00022840"/>
    </source>
</evidence>
<dbReference type="Pfam" id="PF00158">
    <property type="entry name" value="Sigma54_activat"/>
    <property type="match status" value="1"/>
</dbReference>
<dbReference type="Gene3D" id="1.10.8.60">
    <property type="match status" value="1"/>
</dbReference>
<evidence type="ECO:0000313" key="8">
    <source>
        <dbReference type="EMBL" id="RNL64659.1"/>
    </source>
</evidence>
<dbReference type="PANTHER" id="PTHR32071:SF21">
    <property type="entry name" value="TRANSCRIPTIONAL REGULATORY PROTEIN FLGR"/>
    <property type="match status" value="1"/>
</dbReference>
<keyword evidence="1" id="KW-0547">Nucleotide-binding</keyword>
<dbReference type="PROSITE" id="PS50045">
    <property type="entry name" value="SIGMA54_INTERACT_4"/>
    <property type="match status" value="1"/>
</dbReference>
<dbReference type="InterPro" id="IPR003593">
    <property type="entry name" value="AAA+_ATPase"/>
</dbReference>
<dbReference type="Gene3D" id="1.10.10.60">
    <property type="entry name" value="Homeodomain-like"/>
    <property type="match status" value="1"/>
</dbReference>
<keyword evidence="4" id="KW-0238">DNA-binding</keyword>
<comment type="caution">
    <text evidence="7">The sequence shown here is derived from an EMBL/GenBank/DDBJ whole genome shotgun (WGS) entry which is preliminary data.</text>
</comment>
<evidence type="ECO:0000256" key="5">
    <source>
        <dbReference type="ARBA" id="ARBA00023163"/>
    </source>
</evidence>
<keyword evidence="3" id="KW-0805">Transcription regulation</keyword>
<dbReference type="CDD" id="cd00009">
    <property type="entry name" value="AAA"/>
    <property type="match status" value="1"/>
</dbReference>
<dbReference type="EMBL" id="PQGG01000034">
    <property type="protein sequence ID" value="POP51855.1"/>
    <property type="molecule type" value="Genomic_DNA"/>
</dbReference>
<dbReference type="GO" id="GO:0006355">
    <property type="term" value="P:regulation of DNA-templated transcription"/>
    <property type="evidence" value="ECO:0007669"/>
    <property type="project" value="InterPro"/>
</dbReference>
<dbReference type="SUPFAM" id="SSF46689">
    <property type="entry name" value="Homeodomain-like"/>
    <property type="match status" value="1"/>
</dbReference>
<dbReference type="InterPro" id="IPR002197">
    <property type="entry name" value="HTH_Fis"/>
</dbReference>
<dbReference type="OrthoDB" id="9804019at2"/>
<dbReference type="InterPro" id="IPR009057">
    <property type="entry name" value="Homeodomain-like_sf"/>
</dbReference>
<keyword evidence="10" id="KW-1185">Reference proteome</keyword>
<dbReference type="GO" id="GO:0005524">
    <property type="term" value="F:ATP binding"/>
    <property type="evidence" value="ECO:0007669"/>
    <property type="project" value="UniProtKB-KW"/>
</dbReference>
<reference evidence="7 9" key="1">
    <citation type="submission" date="2018-01" db="EMBL/GenBank/DDBJ databases">
        <authorList>
            <person name="Yu X.-D."/>
        </authorList>
    </citation>
    <scope>NUCLEOTIDE SEQUENCE [LARGE SCALE GENOMIC DNA]</scope>
    <source>
        <strain evidence="7 9">ZX-21</strain>
    </source>
</reference>
<dbReference type="PROSITE" id="PS00688">
    <property type="entry name" value="SIGMA54_INTERACT_3"/>
    <property type="match status" value="1"/>
</dbReference>
<dbReference type="SMART" id="SM00382">
    <property type="entry name" value="AAA"/>
    <property type="match status" value="1"/>
</dbReference>
<keyword evidence="5" id="KW-0804">Transcription</keyword>
<sequence length="332" mass="36796">MADLIVADKASKAVRDLAARVAKTDATVLISGKSGAGKEVYARYIHSQSRRADGPFIALNCAAIPENMLEAMLFGYEKGAFTGAINSHTGKFEQAQGGTLLLDEISEMDLGLQSKLLRVLQERELERLGSRKTLQLDVRVIATSNRDVRAAVRDGDFREDLFYRLNVFPIFIPSLADRRGDIIPLAQHFLGRDSSVSDAAAMLTEDAVNKLLGYAWPGNVRELDNVIQRALILRQQEQITDRDIQFETGLSFISDFEEHFDGAESALTREASNVSDSSGVLNGYMRDQERRVISDALRAGRSKKEAAEILGISPRTLRYKLARLREQSYIAG</sequence>
<name>A0A2S4HCZ3_9GAMM</name>
<evidence type="ECO:0000313" key="9">
    <source>
        <dbReference type="Proteomes" id="UP000237222"/>
    </source>
</evidence>
<dbReference type="Proteomes" id="UP000274695">
    <property type="component" value="Unassembled WGS sequence"/>
</dbReference>
<evidence type="ECO:0000259" key="6">
    <source>
        <dbReference type="PROSITE" id="PS50045"/>
    </source>
</evidence>
<dbReference type="RefSeq" id="WP_103685304.1">
    <property type="nucleotide sequence ID" value="NZ_PQGG01000034.1"/>
</dbReference>
<organism evidence="7 9">
    <name type="scientific">Zhongshania marina</name>
    <dbReference type="NCBI Taxonomy" id="2304603"/>
    <lineage>
        <taxon>Bacteria</taxon>
        <taxon>Pseudomonadati</taxon>
        <taxon>Pseudomonadota</taxon>
        <taxon>Gammaproteobacteria</taxon>
        <taxon>Cellvibrionales</taxon>
        <taxon>Spongiibacteraceae</taxon>
        <taxon>Zhongshania</taxon>
    </lineage>
</organism>
<gene>
    <name evidence="7" type="ORF">C0068_15050</name>
    <name evidence="8" type="ORF">D0911_07785</name>
</gene>
<dbReference type="Pfam" id="PF25601">
    <property type="entry name" value="AAA_lid_14"/>
    <property type="match status" value="1"/>
</dbReference>
<protein>
    <submittedName>
        <fullName evidence="7">Sigma-54-dependent Fis family transcriptional regulator</fullName>
    </submittedName>
</protein>
<dbReference type="PANTHER" id="PTHR32071">
    <property type="entry name" value="TRANSCRIPTIONAL REGULATORY PROTEIN"/>
    <property type="match status" value="1"/>
</dbReference>
<dbReference type="PROSITE" id="PS00676">
    <property type="entry name" value="SIGMA54_INTERACT_2"/>
    <property type="match status" value="1"/>
</dbReference>
<dbReference type="Gene3D" id="3.40.50.300">
    <property type="entry name" value="P-loop containing nucleotide triphosphate hydrolases"/>
    <property type="match status" value="1"/>
</dbReference>
<proteinExistence type="predicted"/>
<feature type="domain" description="Sigma-54 factor interaction" evidence="6">
    <location>
        <begin position="4"/>
        <end position="232"/>
    </location>
</feature>
<dbReference type="EMBL" id="RHGB01000007">
    <property type="protein sequence ID" value="RNL64659.1"/>
    <property type="molecule type" value="Genomic_DNA"/>
</dbReference>
<dbReference type="Pfam" id="PF02954">
    <property type="entry name" value="HTH_8"/>
    <property type="match status" value="1"/>
</dbReference>
<dbReference type="SUPFAM" id="SSF52540">
    <property type="entry name" value="P-loop containing nucleoside triphosphate hydrolases"/>
    <property type="match status" value="1"/>
</dbReference>
<dbReference type="InterPro" id="IPR025943">
    <property type="entry name" value="Sigma_54_int_dom_ATP-bd_2"/>
</dbReference>
<keyword evidence="2" id="KW-0067">ATP-binding</keyword>
<evidence type="ECO:0000313" key="10">
    <source>
        <dbReference type="Proteomes" id="UP000274695"/>
    </source>
</evidence>
<dbReference type="InterPro" id="IPR058031">
    <property type="entry name" value="AAA_lid_NorR"/>
</dbReference>